<keyword evidence="1" id="KW-0040">ANK repeat</keyword>
<reference evidence="2" key="1">
    <citation type="journal article" date="2021" name="IMA Fungus">
        <title>Genomic characterization of three marine fungi, including Emericellopsis atlantica sp. nov. with signatures of a generalist lifestyle and marine biomass degradation.</title>
        <authorList>
            <person name="Hagestad O.C."/>
            <person name="Hou L."/>
            <person name="Andersen J.H."/>
            <person name="Hansen E.H."/>
            <person name="Altermark B."/>
            <person name="Li C."/>
            <person name="Kuhnert E."/>
            <person name="Cox R.J."/>
            <person name="Crous P.W."/>
            <person name="Spatafora J.W."/>
            <person name="Lail K."/>
            <person name="Amirebrahimi M."/>
            <person name="Lipzen A."/>
            <person name="Pangilinan J."/>
            <person name="Andreopoulos W."/>
            <person name="Hayes R.D."/>
            <person name="Ng V."/>
            <person name="Grigoriev I.V."/>
            <person name="Jackson S.A."/>
            <person name="Sutton T.D.S."/>
            <person name="Dobson A.D.W."/>
            <person name="Rama T."/>
        </authorList>
    </citation>
    <scope>NUCLEOTIDE SEQUENCE</scope>
    <source>
        <strain evidence="2">TRa3180A</strain>
    </source>
</reference>
<comment type="caution">
    <text evidence="2">The sequence shown here is derived from an EMBL/GenBank/DDBJ whole genome shotgun (WGS) entry which is preliminary data.</text>
</comment>
<evidence type="ECO:0000313" key="2">
    <source>
        <dbReference type="EMBL" id="KAG9246783.1"/>
    </source>
</evidence>
<dbReference type="Pfam" id="PF00023">
    <property type="entry name" value="Ank"/>
    <property type="match status" value="1"/>
</dbReference>
<evidence type="ECO:0008006" key="4">
    <source>
        <dbReference type="Google" id="ProtNLM"/>
    </source>
</evidence>
<dbReference type="PROSITE" id="PS50297">
    <property type="entry name" value="ANK_REP_REGION"/>
    <property type="match status" value="1"/>
</dbReference>
<keyword evidence="3" id="KW-1185">Reference proteome</keyword>
<gene>
    <name evidence="2" type="ORF">BJ878DRAFT_416156</name>
</gene>
<name>A0A9P7Z8F0_9HELO</name>
<dbReference type="SMART" id="SM00248">
    <property type="entry name" value="ANK"/>
    <property type="match status" value="1"/>
</dbReference>
<evidence type="ECO:0000256" key="1">
    <source>
        <dbReference type="PROSITE-ProRule" id="PRU00023"/>
    </source>
</evidence>
<dbReference type="AlphaFoldDB" id="A0A9P7Z8F0"/>
<dbReference type="SUPFAM" id="SSF48403">
    <property type="entry name" value="Ankyrin repeat"/>
    <property type="match status" value="1"/>
</dbReference>
<proteinExistence type="predicted"/>
<dbReference type="Proteomes" id="UP000887226">
    <property type="component" value="Unassembled WGS sequence"/>
</dbReference>
<sequence>GNSEAAQVLFHKGASINAIIVDGSYLGSTPLHIACLGTKAEIAQLLLDRGANISLVPVASQTSWGREDYKKRVMKQLPIWKEGID</sequence>
<feature type="repeat" description="ANK" evidence="1">
    <location>
        <begin position="26"/>
        <end position="58"/>
    </location>
</feature>
<dbReference type="PROSITE" id="PS50088">
    <property type="entry name" value="ANK_REPEAT"/>
    <property type="match status" value="1"/>
</dbReference>
<dbReference type="OrthoDB" id="4772757at2759"/>
<feature type="non-terminal residue" evidence="2">
    <location>
        <position position="1"/>
    </location>
</feature>
<dbReference type="EMBL" id="MU253792">
    <property type="protein sequence ID" value="KAG9246783.1"/>
    <property type="molecule type" value="Genomic_DNA"/>
</dbReference>
<protein>
    <recommendedName>
        <fullName evidence="4">Ankyrin repeat domain-containing protein</fullName>
    </recommendedName>
</protein>
<accession>A0A9P7Z8F0</accession>
<dbReference type="InterPro" id="IPR036770">
    <property type="entry name" value="Ankyrin_rpt-contain_sf"/>
</dbReference>
<dbReference type="Gene3D" id="1.25.40.20">
    <property type="entry name" value="Ankyrin repeat-containing domain"/>
    <property type="match status" value="1"/>
</dbReference>
<organism evidence="2 3">
    <name type="scientific">Calycina marina</name>
    <dbReference type="NCBI Taxonomy" id="1763456"/>
    <lineage>
        <taxon>Eukaryota</taxon>
        <taxon>Fungi</taxon>
        <taxon>Dikarya</taxon>
        <taxon>Ascomycota</taxon>
        <taxon>Pezizomycotina</taxon>
        <taxon>Leotiomycetes</taxon>
        <taxon>Helotiales</taxon>
        <taxon>Pezizellaceae</taxon>
        <taxon>Calycina</taxon>
    </lineage>
</organism>
<dbReference type="InterPro" id="IPR002110">
    <property type="entry name" value="Ankyrin_rpt"/>
</dbReference>
<evidence type="ECO:0000313" key="3">
    <source>
        <dbReference type="Proteomes" id="UP000887226"/>
    </source>
</evidence>